<keyword evidence="2" id="KW-1185">Reference proteome</keyword>
<evidence type="ECO:0000313" key="2">
    <source>
        <dbReference type="Proteomes" id="UP001180531"/>
    </source>
</evidence>
<reference evidence="1" key="1">
    <citation type="submission" date="2024-05" db="EMBL/GenBank/DDBJ databases">
        <title>30 novel species of actinomycetes from the DSMZ collection.</title>
        <authorList>
            <person name="Nouioui I."/>
        </authorList>
    </citation>
    <scope>NUCLEOTIDE SEQUENCE</scope>
    <source>
        <strain evidence="1">DSM 40473</strain>
    </source>
</reference>
<dbReference type="Proteomes" id="UP001180531">
    <property type="component" value="Unassembled WGS sequence"/>
</dbReference>
<evidence type="ECO:0000313" key="1">
    <source>
        <dbReference type="EMBL" id="MDT0449949.1"/>
    </source>
</evidence>
<name>A0ABU2SLT6_9ACTN</name>
<accession>A0ABU2SLT6</accession>
<proteinExistence type="predicted"/>
<dbReference type="RefSeq" id="WP_311610533.1">
    <property type="nucleotide sequence ID" value="NZ_JAVRFI010000006.1"/>
</dbReference>
<comment type="caution">
    <text evidence="1">The sequence shown here is derived from an EMBL/GenBank/DDBJ whole genome shotgun (WGS) entry which is preliminary data.</text>
</comment>
<protein>
    <submittedName>
        <fullName evidence="1">Uncharacterized protein</fullName>
    </submittedName>
</protein>
<dbReference type="EMBL" id="JAVRFI010000006">
    <property type="protein sequence ID" value="MDT0449949.1"/>
    <property type="molecule type" value="Genomic_DNA"/>
</dbReference>
<organism evidence="1 2">
    <name type="scientific">Streptomyces hesseae</name>
    <dbReference type="NCBI Taxonomy" id="3075519"/>
    <lineage>
        <taxon>Bacteria</taxon>
        <taxon>Bacillati</taxon>
        <taxon>Actinomycetota</taxon>
        <taxon>Actinomycetes</taxon>
        <taxon>Kitasatosporales</taxon>
        <taxon>Streptomycetaceae</taxon>
        <taxon>Streptomyces</taxon>
    </lineage>
</organism>
<gene>
    <name evidence="1" type="ORF">RM609_12840</name>
</gene>
<sequence>MSDVVYVRPVSDHPIGGGANLHDIRRDYHLAAIGRYRNAQARLNPGNASCANGQGMFDGLAAEIVMDQGASFHVFADAEMRLTGPSARRPRGR</sequence>